<dbReference type="AlphaFoldDB" id="A0A371IEB6"/>
<feature type="region of interest" description="Disordered" evidence="1">
    <location>
        <begin position="292"/>
        <end position="336"/>
    </location>
</feature>
<feature type="compositionally biased region" description="Basic and acidic residues" evidence="1">
    <location>
        <begin position="321"/>
        <end position="336"/>
    </location>
</feature>
<feature type="compositionally biased region" description="Polar residues" evidence="1">
    <location>
        <begin position="294"/>
        <end position="304"/>
    </location>
</feature>
<evidence type="ECO:0000313" key="3">
    <source>
        <dbReference type="Proteomes" id="UP000257109"/>
    </source>
</evidence>
<feature type="non-terminal residue" evidence="2">
    <location>
        <position position="1"/>
    </location>
</feature>
<comment type="caution">
    <text evidence="2">The sequence shown here is derived from an EMBL/GenBank/DDBJ whole genome shotgun (WGS) entry which is preliminary data.</text>
</comment>
<keyword evidence="3" id="KW-1185">Reference proteome</keyword>
<accession>A0A371IEB6</accession>
<reference evidence="2" key="1">
    <citation type="submission" date="2018-05" db="EMBL/GenBank/DDBJ databases">
        <title>Draft genome of Mucuna pruriens seed.</title>
        <authorList>
            <person name="Nnadi N.E."/>
            <person name="Vos R."/>
            <person name="Hasami M.H."/>
            <person name="Devisetty U.K."/>
            <person name="Aguiy J.C."/>
        </authorList>
    </citation>
    <scope>NUCLEOTIDE SEQUENCE [LARGE SCALE GENOMIC DNA]</scope>
    <source>
        <strain evidence="2">JCA_2017</strain>
    </source>
</reference>
<organism evidence="2 3">
    <name type="scientific">Mucuna pruriens</name>
    <name type="common">Velvet bean</name>
    <name type="synonym">Dolichos pruriens</name>
    <dbReference type="NCBI Taxonomy" id="157652"/>
    <lineage>
        <taxon>Eukaryota</taxon>
        <taxon>Viridiplantae</taxon>
        <taxon>Streptophyta</taxon>
        <taxon>Embryophyta</taxon>
        <taxon>Tracheophyta</taxon>
        <taxon>Spermatophyta</taxon>
        <taxon>Magnoliopsida</taxon>
        <taxon>eudicotyledons</taxon>
        <taxon>Gunneridae</taxon>
        <taxon>Pentapetalae</taxon>
        <taxon>rosids</taxon>
        <taxon>fabids</taxon>
        <taxon>Fabales</taxon>
        <taxon>Fabaceae</taxon>
        <taxon>Papilionoideae</taxon>
        <taxon>50 kb inversion clade</taxon>
        <taxon>NPAAA clade</taxon>
        <taxon>indigoferoid/millettioid clade</taxon>
        <taxon>Phaseoleae</taxon>
        <taxon>Mucuna</taxon>
    </lineage>
</organism>
<sequence length="336" mass="36598">MNQLQPKGTGQIPSQTILSPQENMSVITLRSVEVVDIACTNVAGVVEVVAVQPPLPSIVQLLQPLVKGLINPIVIKVSFSLKYTIGYSSCNMAPTLMLEASNSSSKVLLKFGRASIGSLIGWPYKARRMFKPCLDTLSLTNTLIGPMDTLSKISMHLDARRLPSEDMVLVRVFGSGSIQTKFQGSKITLGGIRAKQALFASIDFGHHPLTFVNCPLTCTVLLQDIIENWKVTMAGSSNEKLAVTLKSKKIIEQMVILKEQLARLGGGLEVVRANTTSVNVKVDALSKFREKVTTSKVDSGASSTKSPKDSSKRSHRSHNSKRGERPRQEGRMEEVP</sequence>
<name>A0A371IEB6_MUCPR</name>
<protein>
    <submittedName>
        <fullName evidence="2">Uncharacterized protein</fullName>
    </submittedName>
</protein>
<gene>
    <name evidence="2" type="ORF">CR513_01704</name>
</gene>
<dbReference type="EMBL" id="QJKJ01000288">
    <property type="protein sequence ID" value="RDY13396.1"/>
    <property type="molecule type" value="Genomic_DNA"/>
</dbReference>
<dbReference type="Proteomes" id="UP000257109">
    <property type="component" value="Unassembled WGS sequence"/>
</dbReference>
<evidence type="ECO:0000313" key="2">
    <source>
        <dbReference type="EMBL" id="RDY13396.1"/>
    </source>
</evidence>
<evidence type="ECO:0000256" key="1">
    <source>
        <dbReference type="SAM" id="MobiDB-lite"/>
    </source>
</evidence>
<proteinExistence type="predicted"/>